<feature type="domain" description="EamA" evidence="6">
    <location>
        <begin position="8"/>
        <end position="139"/>
    </location>
</feature>
<proteinExistence type="predicted"/>
<dbReference type="Pfam" id="PF00892">
    <property type="entry name" value="EamA"/>
    <property type="match status" value="2"/>
</dbReference>
<gene>
    <name evidence="7" type="ORF">NDI76_16575</name>
</gene>
<feature type="transmembrane region" description="Helical" evidence="5">
    <location>
        <begin position="122"/>
        <end position="139"/>
    </location>
</feature>
<protein>
    <submittedName>
        <fullName evidence="7">DMT family transporter</fullName>
    </submittedName>
</protein>
<accession>A0ABU2GHS7</accession>
<dbReference type="PANTHER" id="PTHR32322">
    <property type="entry name" value="INNER MEMBRANE TRANSPORTER"/>
    <property type="match status" value="1"/>
</dbReference>
<dbReference type="PANTHER" id="PTHR32322:SF2">
    <property type="entry name" value="EAMA DOMAIN-CONTAINING PROTEIN"/>
    <property type="match status" value="1"/>
</dbReference>
<name>A0ABU2GHS7_9EURY</name>
<keyword evidence="4 5" id="KW-0472">Membrane</keyword>
<feature type="transmembrane region" description="Helical" evidence="5">
    <location>
        <begin position="270"/>
        <end position="288"/>
    </location>
</feature>
<dbReference type="Proteomes" id="UP001257060">
    <property type="component" value="Unassembled WGS sequence"/>
</dbReference>
<feature type="transmembrane region" description="Helical" evidence="5">
    <location>
        <begin position="93"/>
        <end position="115"/>
    </location>
</feature>
<feature type="transmembrane region" description="Helical" evidence="5">
    <location>
        <begin position="218"/>
        <end position="235"/>
    </location>
</feature>
<feature type="transmembrane region" description="Helical" evidence="5">
    <location>
        <begin position="247"/>
        <end position="264"/>
    </location>
</feature>
<evidence type="ECO:0000256" key="5">
    <source>
        <dbReference type="SAM" id="Phobius"/>
    </source>
</evidence>
<feature type="transmembrane region" description="Helical" evidence="5">
    <location>
        <begin position="38"/>
        <end position="56"/>
    </location>
</feature>
<keyword evidence="8" id="KW-1185">Reference proteome</keyword>
<evidence type="ECO:0000256" key="4">
    <source>
        <dbReference type="ARBA" id="ARBA00023136"/>
    </source>
</evidence>
<evidence type="ECO:0000313" key="8">
    <source>
        <dbReference type="Proteomes" id="UP001257060"/>
    </source>
</evidence>
<keyword evidence="2 5" id="KW-0812">Transmembrane</keyword>
<sequence length="307" mass="32373">MSTRRAAGLFLFMGVAFGAAFPAIKAGLADAPPLLFAALRYDLAALLLLAYAAFVLGDWRPRRRADWLAVLAGGVLFFGSSGFLYLGQQYTTAGVSAIIYSLGPILTVVFAWVLLPAERLSRRALVGVLVGLAGVALVVRPTPEALFSDGFRGKLLVLAAITGVTLGSIAIRKSGSHMPAATTTGLSLALGGVVLHAGSLLSGEPQAVRLTPTFVGSYLYLAVVATTMAFVAYFSLLDRVGPHQANLVVYVVPVVATVVGWAWLGERLPAVTLAGFAVIFCGFLVVKWPELSRSARKAVLRTRSRRA</sequence>
<feature type="domain" description="EamA" evidence="6">
    <location>
        <begin position="153"/>
        <end position="286"/>
    </location>
</feature>
<organism evidence="7 8">
    <name type="scientific">Halogeometricum salsisoli</name>
    <dbReference type="NCBI Taxonomy" id="2950536"/>
    <lineage>
        <taxon>Archaea</taxon>
        <taxon>Methanobacteriati</taxon>
        <taxon>Methanobacteriota</taxon>
        <taxon>Stenosarchaea group</taxon>
        <taxon>Halobacteria</taxon>
        <taxon>Halobacteriales</taxon>
        <taxon>Haloferacaceae</taxon>
        <taxon>Halogeometricum</taxon>
    </lineage>
</organism>
<dbReference type="InterPro" id="IPR000620">
    <property type="entry name" value="EamA_dom"/>
</dbReference>
<feature type="transmembrane region" description="Helical" evidence="5">
    <location>
        <begin position="68"/>
        <end position="87"/>
    </location>
</feature>
<dbReference type="InterPro" id="IPR037185">
    <property type="entry name" value="EmrE-like"/>
</dbReference>
<comment type="subcellular location">
    <subcellularLocation>
        <location evidence="1">Membrane</location>
        <topology evidence="1">Multi-pass membrane protein</topology>
    </subcellularLocation>
</comment>
<feature type="transmembrane region" description="Helical" evidence="5">
    <location>
        <begin position="151"/>
        <end position="171"/>
    </location>
</feature>
<reference evidence="7 8" key="1">
    <citation type="submission" date="2022-06" db="EMBL/GenBank/DDBJ databases">
        <title>Halogeometricum sp. a new haloarchaeum isolate from saline soil.</title>
        <authorList>
            <person name="Strakova D."/>
            <person name="Galisteo C."/>
            <person name="Sanchez-Porro C."/>
            <person name="Ventosa A."/>
        </authorList>
    </citation>
    <scope>NUCLEOTIDE SEQUENCE [LARGE SCALE GENOMIC DNA]</scope>
    <source>
        <strain evidence="7 8">S1BR25-6</strain>
    </source>
</reference>
<comment type="caution">
    <text evidence="7">The sequence shown here is derived from an EMBL/GenBank/DDBJ whole genome shotgun (WGS) entry which is preliminary data.</text>
</comment>
<keyword evidence="3 5" id="KW-1133">Transmembrane helix</keyword>
<evidence type="ECO:0000256" key="1">
    <source>
        <dbReference type="ARBA" id="ARBA00004141"/>
    </source>
</evidence>
<evidence type="ECO:0000256" key="2">
    <source>
        <dbReference type="ARBA" id="ARBA00022692"/>
    </source>
</evidence>
<feature type="transmembrane region" description="Helical" evidence="5">
    <location>
        <begin position="178"/>
        <end position="198"/>
    </location>
</feature>
<dbReference type="RefSeq" id="WP_310925261.1">
    <property type="nucleotide sequence ID" value="NZ_JAMQOP010000003.1"/>
</dbReference>
<dbReference type="EMBL" id="JAMQOP010000003">
    <property type="protein sequence ID" value="MDS0300363.1"/>
    <property type="molecule type" value="Genomic_DNA"/>
</dbReference>
<dbReference type="InterPro" id="IPR050638">
    <property type="entry name" value="AA-Vitamin_Transporters"/>
</dbReference>
<evidence type="ECO:0000259" key="6">
    <source>
        <dbReference type="Pfam" id="PF00892"/>
    </source>
</evidence>
<evidence type="ECO:0000313" key="7">
    <source>
        <dbReference type="EMBL" id="MDS0300363.1"/>
    </source>
</evidence>
<dbReference type="SUPFAM" id="SSF103481">
    <property type="entry name" value="Multidrug resistance efflux transporter EmrE"/>
    <property type="match status" value="2"/>
</dbReference>
<evidence type="ECO:0000256" key="3">
    <source>
        <dbReference type="ARBA" id="ARBA00022989"/>
    </source>
</evidence>